<feature type="region of interest" description="Disordered" evidence="1">
    <location>
        <begin position="94"/>
        <end position="114"/>
    </location>
</feature>
<dbReference type="PROSITE" id="PS00018">
    <property type="entry name" value="EF_HAND_1"/>
    <property type="match status" value="1"/>
</dbReference>
<dbReference type="GO" id="GO:0005509">
    <property type="term" value="F:calcium ion binding"/>
    <property type="evidence" value="ECO:0007669"/>
    <property type="project" value="InterPro"/>
</dbReference>
<dbReference type="EMBL" id="CP098242">
    <property type="protein sequence ID" value="WAW10064.1"/>
    <property type="molecule type" value="Genomic_DNA"/>
</dbReference>
<proteinExistence type="predicted"/>
<evidence type="ECO:0000256" key="1">
    <source>
        <dbReference type="SAM" id="MobiDB-lite"/>
    </source>
</evidence>
<dbReference type="RefSeq" id="WP_269309067.1">
    <property type="nucleotide sequence ID" value="NZ_CP098242.1"/>
</dbReference>
<dbReference type="InterPro" id="IPR002048">
    <property type="entry name" value="EF_hand_dom"/>
</dbReference>
<sequence>MISSISSSISSWNSSLFSKLDTQDKGYLEKSDLQSALESVTAVAGTASSENIDDIFSKIDSDADGKITENELGTALAQLAEELDNQFFQSRIERGMTGDMPPPPPPEGMGETDSAGFTLEELTSQLEEIGSSDSKRSALISNIIENFEAADADGDGKVSMEEAQAYDKANSTTQAENDETKTAMNLLQLLRAYGIGEESSVSPMLSVTA</sequence>
<dbReference type="InterPro" id="IPR018247">
    <property type="entry name" value="EF_Hand_1_Ca_BS"/>
</dbReference>
<dbReference type="Pfam" id="PF13499">
    <property type="entry name" value="EF-hand_7"/>
    <property type="match status" value="1"/>
</dbReference>
<accession>A0A9E9P2N1</accession>
<dbReference type="KEGG" id="ovb:NB640_12750"/>
<dbReference type="AlphaFoldDB" id="A0A9E9P2N1"/>
<dbReference type="SUPFAM" id="SSF47473">
    <property type="entry name" value="EF-hand"/>
    <property type="match status" value="1"/>
</dbReference>
<organism evidence="3 4">
    <name type="scientific">Oxalobacter vibrioformis</name>
    <dbReference type="NCBI Taxonomy" id="933080"/>
    <lineage>
        <taxon>Bacteria</taxon>
        <taxon>Pseudomonadati</taxon>
        <taxon>Pseudomonadota</taxon>
        <taxon>Betaproteobacteria</taxon>
        <taxon>Burkholderiales</taxon>
        <taxon>Oxalobacteraceae</taxon>
        <taxon>Oxalobacter</taxon>
    </lineage>
</organism>
<dbReference type="PROSITE" id="PS50222">
    <property type="entry name" value="EF_HAND_2"/>
    <property type="match status" value="1"/>
</dbReference>
<gene>
    <name evidence="3" type="ORF">NB640_12750</name>
</gene>
<evidence type="ECO:0000259" key="2">
    <source>
        <dbReference type="PROSITE" id="PS50222"/>
    </source>
</evidence>
<name>A0A9E9P2N1_9BURK</name>
<dbReference type="Gene3D" id="1.10.238.10">
    <property type="entry name" value="EF-hand"/>
    <property type="match status" value="2"/>
</dbReference>
<protein>
    <submittedName>
        <fullName evidence="3">EF-hand domain-containing protein</fullName>
    </submittedName>
</protein>
<keyword evidence="4" id="KW-1185">Reference proteome</keyword>
<dbReference type="Pfam" id="PF13202">
    <property type="entry name" value="EF-hand_5"/>
    <property type="match status" value="1"/>
</dbReference>
<reference evidence="3" key="1">
    <citation type="journal article" date="2022" name="Front. Microbiol.">
        <title>New perspectives on an old grouping: The genomic and phenotypic variability of Oxalobacter formigenes and the implications for calcium oxalate stone prevention.</title>
        <authorList>
            <person name="Chmiel J.A."/>
            <person name="Carr C."/>
            <person name="Stuivenberg G.A."/>
            <person name="Venema R."/>
            <person name="Chanyi R.M."/>
            <person name="Al K.F."/>
            <person name="Giguere D."/>
            <person name="Say H."/>
            <person name="Akouris P.P."/>
            <person name="Dominguez Romero S.A."/>
            <person name="Kwong A."/>
            <person name="Tai V."/>
            <person name="Koval S.F."/>
            <person name="Razvi H."/>
            <person name="Bjazevic J."/>
            <person name="Burton J.P."/>
        </authorList>
    </citation>
    <scope>NUCLEOTIDE SEQUENCE</scope>
    <source>
        <strain evidence="3">WoOx3</strain>
    </source>
</reference>
<evidence type="ECO:0000313" key="4">
    <source>
        <dbReference type="Proteomes" id="UP001156215"/>
    </source>
</evidence>
<dbReference type="InterPro" id="IPR011992">
    <property type="entry name" value="EF-hand-dom_pair"/>
</dbReference>
<evidence type="ECO:0000313" key="3">
    <source>
        <dbReference type="EMBL" id="WAW10064.1"/>
    </source>
</evidence>
<feature type="domain" description="EF-hand" evidence="2">
    <location>
        <begin position="47"/>
        <end position="82"/>
    </location>
</feature>
<dbReference type="SMART" id="SM00054">
    <property type="entry name" value="EFh"/>
    <property type="match status" value="2"/>
</dbReference>
<dbReference type="Proteomes" id="UP001156215">
    <property type="component" value="Chromosome"/>
</dbReference>